<dbReference type="EMBL" id="JBGMDY010000008">
    <property type="protein sequence ID" value="KAL2325576.1"/>
    <property type="molecule type" value="Genomic_DNA"/>
</dbReference>
<dbReference type="Proteomes" id="UP001603857">
    <property type="component" value="Unassembled WGS sequence"/>
</dbReference>
<feature type="region of interest" description="Disordered" evidence="1">
    <location>
        <begin position="38"/>
        <end position="73"/>
    </location>
</feature>
<evidence type="ECO:0000313" key="2">
    <source>
        <dbReference type="EMBL" id="KAL2325576.1"/>
    </source>
</evidence>
<keyword evidence="3" id="KW-1185">Reference proteome</keyword>
<accession>A0ABD1LPX8</accession>
<gene>
    <name evidence="2" type="ORF">Fmac_024634</name>
</gene>
<organism evidence="2 3">
    <name type="scientific">Flemingia macrophylla</name>
    <dbReference type="NCBI Taxonomy" id="520843"/>
    <lineage>
        <taxon>Eukaryota</taxon>
        <taxon>Viridiplantae</taxon>
        <taxon>Streptophyta</taxon>
        <taxon>Embryophyta</taxon>
        <taxon>Tracheophyta</taxon>
        <taxon>Spermatophyta</taxon>
        <taxon>Magnoliopsida</taxon>
        <taxon>eudicotyledons</taxon>
        <taxon>Gunneridae</taxon>
        <taxon>Pentapetalae</taxon>
        <taxon>rosids</taxon>
        <taxon>fabids</taxon>
        <taxon>Fabales</taxon>
        <taxon>Fabaceae</taxon>
        <taxon>Papilionoideae</taxon>
        <taxon>50 kb inversion clade</taxon>
        <taxon>NPAAA clade</taxon>
        <taxon>indigoferoid/millettioid clade</taxon>
        <taxon>Phaseoleae</taxon>
        <taxon>Flemingia</taxon>
    </lineage>
</organism>
<name>A0ABD1LPX8_9FABA</name>
<dbReference type="InterPro" id="IPR021899">
    <property type="entry name" value="DUF3511"/>
</dbReference>
<sequence length="119" mass="14262">MEMTKCEQSHSFYGGTREVQPRFANAKTIYNNNRMRMERNRRRRGRTSLYESSSKKECRHHKSLSLPPSNSMWHDNELKRQRRVAKYKRYEVEGKTKSSLHKGFTSFKITCKKMVDNLI</sequence>
<dbReference type="AlphaFoldDB" id="A0ABD1LPX8"/>
<reference evidence="2 3" key="1">
    <citation type="submission" date="2024-08" db="EMBL/GenBank/DDBJ databases">
        <title>Insights into the chromosomal genome structure of Flemingia macrophylla.</title>
        <authorList>
            <person name="Ding Y."/>
            <person name="Zhao Y."/>
            <person name="Bi W."/>
            <person name="Wu M."/>
            <person name="Zhao G."/>
            <person name="Gong Y."/>
            <person name="Li W."/>
            <person name="Zhang P."/>
        </authorList>
    </citation>
    <scope>NUCLEOTIDE SEQUENCE [LARGE SCALE GENOMIC DNA]</scope>
    <source>
        <strain evidence="2">DYQJB</strain>
        <tissue evidence="2">Leaf</tissue>
    </source>
</reference>
<dbReference type="Pfam" id="PF12023">
    <property type="entry name" value="DUF3511"/>
    <property type="match status" value="1"/>
</dbReference>
<dbReference type="PANTHER" id="PTHR33193:SF68">
    <property type="entry name" value="DUF3511 DOMAIN-CONTAINING PROTEIN"/>
    <property type="match status" value="1"/>
</dbReference>
<evidence type="ECO:0000256" key="1">
    <source>
        <dbReference type="SAM" id="MobiDB-lite"/>
    </source>
</evidence>
<protein>
    <submittedName>
        <fullName evidence="2">Uncharacterized protein</fullName>
    </submittedName>
</protein>
<evidence type="ECO:0000313" key="3">
    <source>
        <dbReference type="Proteomes" id="UP001603857"/>
    </source>
</evidence>
<proteinExistence type="predicted"/>
<dbReference type="PANTHER" id="PTHR33193">
    <property type="entry name" value="DOMAIN PROTEIN, PUTATIVE (DUF3511)-RELATED"/>
    <property type="match status" value="1"/>
</dbReference>
<comment type="caution">
    <text evidence="2">The sequence shown here is derived from an EMBL/GenBank/DDBJ whole genome shotgun (WGS) entry which is preliminary data.</text>
</comment>